<proteinExistence type="predicted"/>
<evidence type="ECO:0000256" key="1">
    <source>
        <dbReference type="SAM" id="MobiDB-lite"/>
    </source>
</evidence>
<sequence length="201" mass="22418">MTRPVTVAVRRTVAPEHAVHAQAWVQTGTHLASHFDGFLGSGWIREGHDSNTWHMLYRFDSPESLAAGERSRERDAWLASGASFAEEIGRVQRTGIEGWFDEPLAKAAEPSSGVEGASVEDTTPTAPPTPPRWKQMCVIFMAFLPTTLAMNFLMLLLPGWSELWLAVRLTITTIMVTPLMTYLILPTVTKLMQPWLMKGLR</sequence>
<dbReference type="RefSeq" id="WP_260103604.1">
    <property type="nucleotide sequence ID" value="NZ_JALXSQ010000001.1"/>
</dbReference>
<dbReference type="EMBL" id="JALXSQ010000001">
    <property type="protein sequence ID" value="MCT2041837.1"/>
    <property type="molecule type" value="Genomic_DNA"/>
</dbReference>
<reference evidence="3 4" key="1">
    <citation type="submission" date="2022-04" db="EMBL/GenBank/DDBJ databases">
        <title>Human microbiome associated bacterial genomes.</title>
        <authorList>
            <person name="Sandstrom S."/>
            <person name="Salamzade R."/>
            <person name="Kalan L.R."/>
        </authorList>
    </citation>
    <scope>NUCLEOTIDE SEQUENCE [LARGE SCALE GENOMIC DNA]</scope>
    <source>
        <strain evidence="4">p3-SID1799</strain>
    </source>
</reference>
<keyword evidence="3" id="KW-0560">Oxidoreductase</keyword>
<comment type="caution">
    <text evidence="3">The sequence shown here is derived from an EMBL/GenBank/DDBJ whole genome shotgun (WGS) entry which is preliminary data.</text>
</comment>
<dbReference type="PANTHER" id="PTHR40057">
    <property type="entry name" value="SLR1162 PROTEIN"/>
    <property type="match status" value="1"/>
</dbReference>
<dbReference type="SUPFAM" id="SSF54909">
    <property type="entry name" value="Dimeric alpha+beta barrel"/>
    <property type="match status" value="1"/>
</dbReference>
<feature type="transmembrane region" description="Helical" evidence="2">
    <location>
        <begin position="137"/>
        <end position="157"/>
    </location>
</feature>
<dbReference type="GO" id="GO:0004497">
    <property type="term" value="F:monooxygenase activity"/>
    <property type="evidence" value="ECO:0007669"/>
    <property type="project" value="UniProtKB-KW"/>
</dbReference>
<name>A0ABT2HU43_9MICO</name>
<organism evidence="3 4">
    <name type="scientific">Pseudoclavibacter albus</name>
    <dbReference type="NCBI Taxonomy" id="272241"/>
    <lineage>
        <taxon>Bacteria</taxon>
        <taxon>Bacillati</taxon>
        <taxon>Actinomycetota</taxon>
        <taxon>Actinomycetes</taxon>
        <taxon>Micrococcales</taxon>
        <taxon>Microbacteriaceae</taxon>
        <taxon>Pseudoclavibacter</taxon>
    </lineage>
</organism>
<evidence type="ECO:0000313" key="4">
    <source>
        <dbReference type="Proteomes" id="UP001525379"/>
    </source>
</evidence>
<keyword evidence="3" id="KW-0503">Monooxygenase</keyword>
<dbReference type="PANTHER" id="PTHR40057:SF1">
    <property type="entry name" value="SLR1162 PROTEIN"/>
    <property type="match status" value="1"/>
</dbReference>
<dbReference type="Proteomes" id="UP001525379">
    <property type="component" value="Unassembled WGS sequence"/>
</dbReference>
<accession>A0ABT2HU43</accession>
<feature type="region of interest" description="Disordered" evidence="1">
    <location>
        <begin position="110"/>
        <end position="130"/>
    </location>
</feature>
<dbReference type="InterPro" id="IPR011008">
    <property type="entry name" value="Dimeric_a/b-barrel"/>
</dbReference>
<keyword evidence="2" id="KW-0472">Membrane</keyword>
<evidence type="ECO:0000256" key="2">
    <source>
        <dbReference type="SAM" id="Phobius"/>
    </source>
</evidence>
<protein>
    <submittedName>
        <fullName evidence="3">Antibiotic biosynthesis monooxygenase</fullName>
    </submittedName>
</protein>
<keyword evidence="4" id="KW-1185">Reference proteome</keyword>
<gene>
    <name evidence="3" type="ORF">M3D15_00545</name>
</gene>
<keyword evidence="2" id="KW-1133">Transmembrane helix</keyword>
<evidence type="ECO:0000313" key="3">
    <source>
        <dbReference type="EMBL" id="MCT2041837.1"/>
    </source>
</evidence>
<keyword evidence="2" id="KW-0812">Transmembrane</keyword>
<feature type="transmembrane region" description="Helical" evidence="2">
    <location>
        <begin position="163"/>
        <end position="185"/>
    </location>
</feature>
<dbReference type="InterPro" id="IPR038762">
    <property type="entry name" value="ABM_predict"/>
</dbReference>